<dbReference type="GO" id="GO:0022627">
    <property type="term" value="C:cytosolic small ribosomal subunit"/>
    <property type="evidence" value="ECO:0007669"/>
    <property type="project" value="TreeGrafter"/>
</dbReference>
<dbReference type="PROSITE" id="PS00362">
    <property type="entry name" value="RIBOSOMAL_S15"/>
    <property type="match status" value="1"/>
</dbReference>
<organism evidence="8 9">
    <name type="scientific">Candidatus Buchananbacteria bacterium CG10_big_fil_rev_8_21_14_0_10_42_9</name>
    <dbReference type="NCBI Taxonomy" id="1974526"/>
    <lineage>
        <taxon>Bacteria</taxon>
        <taxon>Candidatus Buchananiibacteriota</taxon>
    </lineage>
</organism>
<evidence type="ECO:0000256" key="4">
    <source>
        <dbReference type="HAMAP-Rule" id="MF_01343"/>
    </source>
</evidence>
<comment type="function">
    <text evidence="4">Forms an intersubunit bridge (bridge B4) with the 23S rRNA of the 50S subunit in the ribosome.</text>
</comment>
<dbReference type="Gene3D" id="1.10.287.10">
    <property type="entry name" value="S15/NS1, RNA-binding"/>
    <property type="match status" value="1"/>
</dbReference>
<comment type="caution">
    <text evidence="8">The sequence shown here is derived from an EMBL/GenBank/DDBJ whole genome shotgun (WGS) entry which is preliminary data.</text>
</comment>
<sequence length="123" mass="14355">MLTKDQKEKIIKKYRTHTTDTGSPQVQIAILTAEIDYLTKHLKQHKKDFSSRRGLIRKVGERRSLLNYLFREDETAWEDIVKKLKIKIARPQTEELSEIGKERDAAAALEEKTSKEEKETADE</sequence>
<evidence type="ECO:0000256" key="7">
    <source>
        <dbReference type="SAM" id="MobiDB-lite"/>
    </source>
</evidence>
<dbReference type="PANTHER" id="PTHR23321:SF26">
    <property type="entry name" value="SMALL RIBOSOMAL SUBUNIT PROTEIN US15M"/>
    <property type="match status" value="1"/>
</dbReference>
<comment type="similarity">
    <text evidence="4 5">Belongs to the universal ribosomal protein uS15 family.</text>
</comment>
<dbReference type="GO" id="GO:0006412">
    <property type="term" value="P:translation"/>
    <property type="evidence" value="ECO:0007669"/>
    <property type="project" value="UniProtKB-UniRule"/>
</dbReference>
<dbReference type="PANTHER" id="PTHR23321">
    <property type="entry name" value="RIBOSOMAL PROTEIN S15, BACTERIAL AND ORGANELLAR"/>
    <property type="match status" value="1"/>
</dbReference>
<dbReference type="HAMAP" id="MF_01343_B">
    <property type="entry name" value="Ribosomal_uS15_B"/>
    <property type="match status" value="1"/>
</dbReference>
<evidence type="ECO:0000313" key="9">
    <source>
        <dbReference type="Proteomes" id="UP000230935"/>
    </source>
</evidence>
<dbReference type="Gene3D" id="6.10.250.3130">
    <property type="match status" value="1"/>
</dbReference>
<evidence type="ECO:0000256" key="3">
    <source>
        <dbReference type="ARBA" id="ARBA00064542"/>
    </source>
</evidence>
<protein>
    <recommendedName>
        <fullName evidence="4">Small ribosomal subunit protein uS15</fullName>
    </recommendedName>
</protein>
<keyword evidence="2 4" id="KW-0687">Ribonucleoprotein</keyword>
<proteinExistence type="inferred from homology"/>
<feature type="region of interest" description="Disordered" evidence="7">
    <location>
        <begin position="95"/>
        <end position="123"/>
    </location>
</feature>
<dbReference type="InterPro" id="IPR000589">
    <property type="entry name" value="Ribosomal_uS15"/>
</dbReference>
<dbReference type="GO" id="GO:0019843">
    <property type="term" value="F:rRNA binding"/>
    <property type="evidence" value="ECO:0007669"/>
    <property type="project" value="UniProtKB-UniRule"/>
</dbReference>
<accession>A0A2H0W062</accession>
<keyword evidence="1 4" id="KW-0689">Ribosomal protein</keyword>
<keyword evidence="4 6" id="KW-0699">rRNA-binding</keyword>
<keyword evidence="4 6" id="KW-0694">RNA-binding</keyword>
<evidence type="ECO:0000256" key="2">
    <source>
        <dbReference type="ARBA" id="ARBA00023274"/>
    </source>
</evidence>
<dbReference type="EMBL" id="PEZZ01000038">
    <property type="protein sequence ID" value="PIS04742.1"/>
    <property type="molecule type" value="Genomic_DNA"/>
</dbReference>
<dbReference type="Pfam" id="PF00312">
    <property type="entry name" value="Ribosomal_S15"/>
    <property type="match status" value="1"/>
</dbReference>
<evidence type="ECO:0000256" key="1">
    <source>
        <dbReference type="ARBA" id="ARBA00022980"/>
    </source>
</evidence>
<feature type="compositionally biased region" description="Basic and acidic residues" evidence="7">
    <location>
        <begin position="98"/>
        <end position="123"/>
    </location>
</feature>
<evidence type="ECO:0000256" key="5">
    <source>
        <dbReference type="RuleBase" id="RU003919"/>
    </source>
</evidence>
<dbReference type="CDD" id="cd00353">
    <property type="entry name" value="Ribosomal_S15p_S13e"/>
    <property type="match status" value="1"/>
</dbReference>
<dbReference type="InterPro" id="IPR009068">
    <property type="entry name" value="uS15_NS1_RNA-bd_sf"/>
</dbReference>
<dbReference type="SMART" id="SM01387">
    <property type="entry name" value="Ribosomal_S15"/>
    <property type="match status" value="1"/>
</dbReference>
<evidence type="ECO:0000256" key="6">
    <source>
        <dbReference type="RuleBase" id="RU004524"/>
    </source>
</evidence>
<dbReference type="Proteomes" id="UP000230935">
    <property type="component" value="Unassembled WGS sequence"/>
</dbReference>
<dbReference type="SUPFAM" id="SSF47060">
    <property type="entry name" value="S15/NS1 RNA-binding domain"/>
    <property type="match status" value="1"/>
</dbReference>
<dbReference type="InterPro" id="IPR005290">
    <property type="entry name" value="Ribosomal_uS15_bac-type"/>
</dbReference>
<gene>
    <name evidence="4" type="primary">rpsO</name>
    <name evidence="8" type="ORF">COT81_04975</name>
</gene>
<comment type="function">
    <text evidence="4 6">One of the primary rRNA binding proteins, it binds directly to 16S rRNA where it helps nucleate assembly of the platform of the 30S subunit by binding and bridging several RNA helices of the 16S rRNA.</text>
</comment>
<reference evidence="9" key="1">
    <citation type="submission" date="2017-09" db="EMBL/GenBank/DDBJ databases">
        <title>Depth-based differentiation of microbial function through sediment-hosted aquifers and enrichment of novel symbionts in the deep terrestrial subsurface.</title>
        <authorList>
            <person name="Probst A.J."/>
            <person name="Ladd B."/>
            <person name="Jarett J.K."/>
            <person name="Geller-Mcgrath D.E."/>
            <person name="Sieber C.M.K."/>
            <person name="Emerson J.B."/>
            <person name="Anantharaman K."/>
            <person name="Thomas B.C."/>
            <person name="Malmstrom R."/>
            <person name="Stieglmeier M."/>
            <person name="Klingl A."/>
            <person name="Woyke T."/>
            <person name="Ryan C.M."/>
            <person name="Banfield J.F."/>
        </authorList>
    </citation>
    <scope>NUCLEOTIDE SEQUENCE [LARGE SCALE GENOMIC DNA]</scope>
</reference>
<dbReference type="NCBIfam" id="TIGR00952">
    <property type="entry name" value="S15_bact"/>
    <property type="match status" value="1"/>
</dbReference>
<dbReference type="FunFam" id="1.10.287.10:FF:000002">
    <property type="entry name" value="30S ribosomal protein S15"/>
    <property type="match status" value="1"/>
</dbReference>
<dbReference type="AlphaFoldDB" id="A0A2H0W062"/>
<name>A0A2H0W062_9BACT</name>
<dbReference type="GO" id="GO:0003735">
    <property type="term" value="F:structural constituent of ribosome"/>
    <property type="evidence" value="ECO:0007669"/>
    <property type="project" value="InterPro"/>
</dbReference>
<evidence type="ECO:0000313" key="8">
    <source>
        <dbReference type="EMBL" id="PIS04742.1"/>
    </source>
</evidence>
<comment type="subunit">
    <text evidence="3 4">Part of the 30S ribosomal subunit. Forms a bridge to the 50S subunit in the 70S ribosome, contacting the 23S rRNA.</text>
</comment>